<accession>A0A9D8KIR1</accession>
<reference evidence="1" key="2">
    <citation type="submission" date="2021-01" db="EMBL/GenBank/DDBJ databases">
        <authorList>
            <person name="Hahn C.R."/>
            <person name="Youssef N.H."/>
            <person name="Elshahed M."/>
        </authorList>
    </citation>
    <scope>NUCLEOTIDE SEQUENCE</scope>
    <source>
        <strain evidence="1">Zod_Metabat.24</strain>
    </source>
</reference>
<sequence>MNEYPDWLDKKYRKPLLKEATAAELLSIHVRTLKSYRQGRKPEGFPDPVFIGVYPRYKTLELIKYLEKGGYRGV</sequence>
<proteinExistence type="predicted"/>
<protein>
    <recommendedName>
        <fullName evidence="3">DNA-binding protein</fullName>
    </recommendedName>
</protein>
<dbReference type="Proteomes" id="UP000809273">
    <property type="component" value="Unassembled WGS sequence"/>
</dbReference>
<evidence type="ECO:0008006" key="3">
    <source>
        <dbReference type="Google" id="ProtNLM"/>
    </source>
</evidence>
<evidence type="ECO:0000313" key="2">
    <source>
        <dbReference type="Proteomes" id="UP000809273"/>
    </source>
</evidence>
<dbReference type="EMBL" id="JAFGIX010000082">
    <property type="protein sequence ID" value="MBN1574542.1"/>
    <property type="molecule type" value="Genomic_DNA"/>
</dbReference>
<organism evidence="1 2">
    <name type="scientific">Candidatus Zymogenus saltonus</name>
    <dbReference type="NCBI Taxonomy" id="2844893"/>
    <lineage>
        <taxon>Bacteria</taxon>
        <taxon>Deltaproteobacteria</taxon>
        <taxon>Candidatus Zymogenia</taxon>
        <taxon>Candidatus Zymogeniales</taxon>
        <taxon>Candidatus Zymogenaceae</taxon>
        <taxon>Candidatus Zymogenus</taxon>
    </lineage>
</organism>
<reference evidence="1" key="1">
    <citation type="journal article" date="2021" name="Environ. Microbiol.">
        <title>Genomic characterization of three novel Desulfobacterota classes expand the metabolic and phylogenetic diversity of the phylum.</title>
        <authorList>
            <person name="Murphy C.L."/>
            <person name="Biggerstaff J."/>
            <person name="Eichhorn A."/>
            <person name="Ewing E."/>
            <person name="Shahan R."/>
            <person name="Soriano D."/>
            <person name="Stewart S."/>
            <person name="VanMol K."/>
            <person name="Walker R."/>
            <person name="Walters P."/>
            <person name="Elshahed M.S."/>
            <person name="Youssef N.H."/>
        </authorList>
    </citation>
    <scope>NUCLEOTIDE SEQUENCE</scope>
    <source>
        <strain evidence="1">Zod_Metabat.24</strain>
    </source>
</reference>
<dbReference type="AlphaFoldDB" id="A0A9D8KIR1"/>
<evidence type="ECO:0000313" key="1">
    <source>
        <dbReference type="EMBL" id="MBN1574542.1"/>
    </source>
</evidence>
<name>A0A9D8KIR1_9DELT</name>
<gene>
    <name evidence="1" type="ORF">JW984_15200</name>
</gene>
<comment type="caution">
    <text evidence="1">The sequence shown here is derived from an EMBL/GenBank/DDBJ whole genome shotgun (WGS) entry which is preliminary data.</text>
</comment>